<proteinExistence type="predicted"/>
<sequence>MFQVLTGKSKAPMVTTSKVLSHKVTSRVDSGKPKGGGAGSQPLAPPMSSVVVERHQPVNKVRYSPRPFLTLYHLDTYFDTFVGPQKVKFIKDLSY</sequence>
<dbReference type="EMBL" id="JAIWYP010000007">
    <property type="protein sequence ID" value="KAH3802510.1"/>
    <property type="molecule type" value="Genomic_DNA"/>
</dbReference>
<organism evidence="2 3">
    <name type="scientific">Dreissena polymorpha</name>
    <name type="common">Zebra mussel</name>
    <name type="synonym">Mytilus polymorpha</name>
    <dbReference type="NCBI Taxonomy" id="45954"/>
    <lineage>
        <taxon>Eukaryota</taxon>
        <taxon>Metazoa</taxon>
        <taxon>Spiralia</taxon>
        <taxon>Lophotrochozoa</taxon>
        <taxon>Mollusca</taxon>
        <taxon>Bivalvia</taxon>
        <taxon>Autobranchia</taxon>
        <taxon>Heteroconchia</taxon>
        <taxon>Euheterodonta</taxon>
        <taxon>Imparidentia</taxon>
        <taxon>Neoheterodontei</taxon>
        <taxon>Myida</taxon>
        <taxon>Dreissenoidea</taxon>
        <taxon>Dreissenidae</taxon>
        <taxon>Dreissena</taxon>
    </lineage>
</organism>
<name>A0A9D4FPC6_DREPO</name>
<comment type="caution">
    <text evidence="2">The sequence shown here is derived from an EMBL/GenBank/DDBJ whole genome shotgun (WGS) entry which is preliminary data.</text>
</comment>
<gene>
    <name evidence="2" type="ORF">DPMN_156188</name>
</gene>
<keyword evidence="3" id="KW-1185">Reference proteome</keyword>
<dbReference type="Proteomes" id="UP000828390">
    <property type="component" value="Unassembled WGS sequence"/>
</dbReference>
<evidence type="ECO:0000256" key="1">
    <source>
        <dbReference type="SAM" id="MobiDB-lite"/>
    </source>
</evidence>
<evidence type="ECO:0000313" key="3">
    <source>
        <dbReference type="Proteomes" id="UP000828390"/>
    </source>
</evidence>
<protein>
    <submittedName>
        <fullName evidence="2">Uncharacterized protein</fullName>
    </submittedName>
</protein>
<dbReference type="AlphaFoldDB" id="A0A9D4FPC6"/>
<accession>A0A9D4FPC6</accession>
<feature type="region of interest" description="Disordered" evidence="1">
    <location>
        <begin position="21"/>
        <end position="46"/>
    </location>
</feature>
<evidence type="ECO:0000313" key="2">
    <source>
        <dbReference type="EMBL" id="KAH3802510.1"/>
    </source>
</evidence>
<reference evidence="2" key="1">
    <citation type="journal article" date="2019" name="bioRxiv">
        <title>The Genome of the Zebra Mussel, Dreissena polymorpha: A Resource for Invasive Species Research.</title>
        <authorList>
            <person name="McCartney M.A."/>
            <person name="Auch B."/>
            <person name="Kono T."/>
            <person name="Mallez S."/>
            <person name="Zhang Y."/>
            <person name="Obille A."/>
            <person name="Becker A."/>
            <person name="Abrahante J.E."/>
            <person name="Garbe J."/>
            <person name="Badalamenti J.P."/>
            <person name="Herman A."/>
            <person name="Mangelson H."/>
            <person name="Liachko I."/>
            <person name="Sullivan S."/>
            <person name="Sone E.D."/>
            <person name="Koren S."/>
            <person name="Silverstein K.A.T."/>
            <person name="Beckman K.B."/>
            <person name="Gohl D.M."/>
        </authorList>
    </citation>
    <scope>NUCLEOTIDE SEQUENCE</scope>
    <source>
        <strain evidence="2">Duluth1</strain>
        <tissue evidence="2">Whole animal</tissue>
    </source>
</reference>
<reference evidence="2" key="2">
    <citation type="submission" date="2020-11" db="EMBL/GenBank/DDBJ databases">
        <authorList>
            <person name="McCartney M.A."/>
            <person name="Auch B."/>
            <person name="Kono T."/>
            <person name="Mallez S."/>
            <person name="Becker A."/>
            <person name="Gohl D.M."/>
            <person name="Silverstein K.A.T."/>
            <person name="Koren S."/>
            <person name="Bechman K.B."/>
            <person name="Herman A."/>
            <person name="Abrahante J.E."/>
            <person name="Garbe J."/>
        </authorList>
    </citation>
    <scope>NUCLEOTIDE SEQUENCE</scope>
    <source>
        <strain evidence="2">Duluth1</strain>
        <tissue evidence="2">Whole animal</tissue>
    </source>
</reference>